<evidence type="ECO:0000313" key="3">
    <source>
        <dbReference type="EMBL" id="KGG21678.1"/>
    </source>
</evidence>
<dbReference type="Pfam" id="PF01209">
    <property type="entry name" value="Ubie_methyltran"/>
    <property type="match status" value="1"/>
</dbReference>
<dbReference type="RefSeq" id="WP_036904679.1">
    <property type="nucleotide sequence ID" value="NZ_CP138967.1"/>
</dbReference>
<dbReference type="GO" id="GO:0015995">
    <property type="term" value="P:chlorophyll biosynthetic process"/>
    <property type="evidence" value="ECO:0007669"/>
    <property type="project" value="UniProtKB-UniRule"/>
</dbReference>
<dbReference type="PROSITE" id="PS51556">
    <property type="entry name" value="SAM_MT_MG_PIX"/>
    <property type="match status" value="1"/>
</dbReference>
<dbReference type="Pfam" id="PF07109">
    <property type="entry name" value="Mg-por_mtran_C"/>
    <property type="match status" value="1"/>
</dbReference>
<dbReference type="Proteomes" id="UP000030392">
    <property type="component" value="Unassembled WGS sequence"/>
</dbReference>
<evidence type="ECO:0000256" key="1">
    <source>
        <dbReference type="NCBIfam" id="TIGR02021"/>
    </source>
</evidence>
<proteinExistence type="predicted"/>
<reference evidence="4" key="1">
    <citation type="journal article" date="2014" name="Sci. Data">
        <title>Genomes of diverse isolates of the marine cyanobacterium Prochlorococcus.</title>
        <authorList>
            <person name="Biller S."/>
            <person name="Berube P."/>
            <person name="Thompson J."/>
            <person name="Kelly L."/>
            <person name="Roggensack S."/>
            <person name="Awad L."/>
            <person name="Roache-Johnson K."/>
            <person name="Ding H."/>
            <person name="Giovannoni S.J."/>
            <person name="Moore L.R."/>
            <person name="Chisholm S.W."/>
        </authorList>
    </citation>
    <scope>NUCLEOTIDE SEQUENCE [LARGE SCALE GENOMIC DNA]</scope>
    <source>
        <strain evidence="4">PAC1</strain>
    </source>
</reference>
<dbReference type="Gene3D" id="3.40.50.150">
    <property type="entry name" value="Vaccinia Virus protein VP39"/>
    <property type="match status" value="1"/>
</dbReference>
<dbReference type="InterPro" id="IPR010940">
    <property type="entry name" value="Mg_prot_MeTrfase_C"/>
</dbReference>
<keyword evidence="3" id="KW-0808">Transferase</keyword>
<dbReference type="EMBL" id="JNAX01000005">
    <property type="protein sequence ID" value="KGG21678.1"/>
    <property type="molecule type" value="Genomic_DNA"/>
</dbReference>
<dbReference type="InterPro" id="IPR010251">
    <property type="entry name" value="Mg_prot_MeTrfase"/>
</dbReference>
<keyword evidence="3" id="KW-0489">Methyltransferase</keyword>
<dbReference type="EC" id="2.1.1.11" evidence="1"/>
<comment type="caution">
    <text evidence="3">The sequence shown here is derived from an EMBL/GenBank/DDBJ whole genome shotgun (WGS) entry which is preliminary data.</text>
</comment>
<evidence type="ECO:0000259" key="2">
    <source>
        <dbReference type="Pfam" id="PF07109"/>
    </source>
</evidence>
<dbReference type="GO" id="GO:0032259">
    <property type="term" value="P:methylation"/>
    <property type="evidence" value="ECO:0007669"/>
    <property type="project" value="UniProtKB-KW"/>
</dbReference>
<accession>A0A0A2C5U2</accession>
<dbReference type="CDD" id="cd02440">
    <property type="entry name" value="AdoMet_MTases"/>
    <property type="match status" value="1"/>
</dbReference>
<protein>
    <recommendedName>
        <fullName evidence="1">Magnesium protoporphyrin IX methyltransferase</fullName>
        <ecNumber evidence="1">2.1.1.11</ecNumber>
    </recommendedName>
</protein>
<dbReference type="InterPro" id="IPR029063">
    <property type="entry name" value="SAM-dependent_MTases_sf"/>
</dbReference>
<dbReference type="AlphaFoldDB" id="A0A0A2C5U2"/>
<gene>
    <name evidence="3" type="ORF">EV03_0417</name>
</gene>
<sequence>MTTQIEKNEKAEVTEYFNGTGFDRWNRIYSESDDVNKVQKNIRIGHQKTVDDVISWLKEYDNIKDKSFCDAGCGVGSLSIPLAKLGAKSIHLSDISEAMINETKSRAKEEGLDFNKLNFRTSDLENLKGSFNTVVCLDVFIHYPQQEAEAMVKHLCELSDERLIVSFAPYTPLLALLKGIGQLFPGPSKTTRAYTLRESGIIEAAKQSGFKVVKSKLNQAPFYFSKLIEFVKS</sequence>
<evidence type="ECO:0000313" key="4">
    <source>
        <dbReference type="Proteomes" id="UP000030392"/>
    </source>
</evidence>
<dbReference type="SUPFAM" id="SSF53335">
    <property type="entry name" value="S-adenosyl-L-methionine-dependent methyltransferases"/>
    <property type="match status" value="1"/>
</dbReference>
<dbReference type="NCBIfam" id="TIGR02021">
    <property type="entry name" value="BchM-ChlM"/>
    <property type="match status" value="1"/>
</dbReference>
<feature type="domain" description="Magnesium-protoporphyrin IX methyltransferase C-terminal" evidence="2">
    <location>
        <begin position="136"/>
        <end position="231"/>
    </location>
</feature>
<dbReference type="GO" id="GO:0046406">
    <property type="term" value="F:magnesium protoporphyrin IX methyltransferase activity"/>
    <property type="evidence" value="ECO:0007669"/>
    <property type="project" value="UniProtKB-UniRule"/>
</dbReference>
<organism evidence="3 4">
    <name type="scientific">Prochlorococcus marinus str. PAC1</name>
    <dbReference type="NCBI Taxonomy" id="59924"/>
    <lineage>
        <taxon>Bacteria</taxon>
        <taxon>Bacillati</taxon>
        <taxon>Cyanobacteriota</taxon>
        <taxon>Cyanophyceae</taxon>
        <taxon>Synechococcales</taxon>
        <taxon>Prochlorococcaceae</taxon>
        <taxon>Prochlorococcus</taxon>
    </lineage>
</organism>
<name>A0A0A2C5U2_PROMR</name>